<dbReference type="InterPro" id="IPR036188">
    <property type="entry name" value="FAD/NAD-bd_sf"/>
</dbReference>
<dbReference type="Pfam" id="PF00890">
    <property type="entry name" value="FAD_binding_2"/>
    <property type="match status" value="1"/>
</dbReference>
<dbReference type="AlphaFoldDB" id="A0A133VC54"/>
<evidence type="ECO:0000259" key="3">
    <source>
        <dbReference type="Pfam" id="PF00890"/>
    </source>
</evidence>
<evidence type="ECO:0000256" key="1">
    <source>
        <dbReference type="ARBA" id="ARBA00022630"/>
    </source>
</evidence>
<feature type="domain" description="FAD-dependent oxidoreductase 2 FAD-binding" evidence="3">
    <location>
        <begin position="2"/>
        <end position="136"/>
    </location>
</feature>
<dbReference type="EMBL" id="LHYB01000052">
    <property type="protein sequence ID" value="KXB04033.1"/>
    <property type="molecule type" value="Genomic_DNA"/>
</dbReference>
<dbReference type="InterPro" id="IPR030664">
    <property type="entry name" value="SdhA/FrdA/AprA"/>
</dbReference>
<gene>
    <name evidence="4" type="ORF">AKJ48_03435</name>
</gene>
<dbReference type="InterPro" id="IPR003953">
    <property type="entry name" value="FAD-dep_OxRdtase_2_FAD-bd"/>
</dbReference>
<dbReference type="PANTHER" id="PTHR11632">
    <property type="entry name" value="SUCCINATE DEHYDROGENASE 2 FLAVOPROTEIN SUBUNIT"/>
    <property type="match status" value="1"/>
</dbReference>
<organism evidence="4 5">
    <name type="scientific">candidate division MSBL1 archaeon SCGC-AAA261O19</name>
    <dbReference type="NCBI Taxonomy" id="1698277"/>
    <lineage>
        <taxon>Archaea</taxon>
        <taxon>Methanobacteriati</taxon>
        <taxon>Methanobacteriota</taxon>
        <taxon>candidate division MSBL1</taxon>
    </lineage>
</organism>
<dbReference type="Gene3D" id="3.50.50.60">
    <property type="entry name" value="FAD/NAD(P)-binding domain"/>
    <property type="match status" value="1"/>
</dbReference>
<name>A0A133VC54_9EURY</name>
<accession>A0A133VC54</accession>
<sequence length="146" mass="16036">VRELEEKGAYWRRKNAELAEKGPELPYPTSWKGGGAGQMVMDTLYSETLGKGIRFIEDTAATSILTKGGKCVGATAINYASGEFLVIRAKAVILATGHTGYQYTYSTQSREVVGGGIAMAYRCGAELHSLEFQHWHHSDTLYPNSW</sequence>
<dbReference type="Proteomes" id="UP000070076">
    <property type="component" value="Unassembled WGS sequence"/>
</dbReference>
<evidence type="ECO:0000256" key="2">
    <source>
        <dbReference type="ARBA" id="ARBA00023002"/>
    </source>
</evidence>
<dbReference type="PANTHER" id="PTHR11632:SF51">
    <property type="entry name" value="SUCCINATE DEHYDROGENASE [UBIQUINONE] FLAVOPROTEIN SUBUNIT, MITOCHONDRIAL"/>
    <property type="match status" value="1"/>
</dbReference>
<evidence type="ECO:0000313" key="5">
    <source>
        <dbReference type="Proteomes" id="UP000070076"/>
    </source>
</evidence>
<keyword evidence="5" id="KW-1185">Reference proteome</keyword>
<reference evidence="4 5" key="1">
    <citation type="journal article" date="2016" name="Sci. Rep.">
        <title>Metabolic traits of an uncultured archaeal lineage -MSBL1- from brine pools of the Red Sea.</title>
        <authorList>
            <person name="Mwirichia R."/>
            <person name="Alam I."/>
            <person name="Rashid M."/>
            <person name="Vinu M."/>
            <person name="Ba-Alawi W."/>
            <person name="Anthony Kamau A."/>
            <person name="Kamanda Ngugi D."/>
            <person name="Goker M."/>
            <person name="Klenk H.P."/>
            <person name="Bajic V."/>
            <person name="Stingl U."/>
        </authorList>
    </citation>
    <scope>NUCLEOTIDE SEQUENCE [LARGE SCALE GENOMIC DNA]</scope>
    <source>
        <strain evidence="4">SCGC-AAA261O19</strain>
    </source>
</reference>
<keyword evidence="1" id="KW-0285">Flavoprotein</keyword>
<dbReference type="SUPFAM" id="SSF51905">
    <property type="entry name" value="FAD/NAD(P)-binding domain"/>
    <property type="match status" value="1"/>
</dbReference>
<dbReference type="GO" id="GO:0016491">
    <property type="term" value="F:oxidoreductase activity"/>
    <property type="evidence" value="ECO:0007669"/>
    <property type="project" value="UniProtKB-KW"/>
</dbReference>
<proteinExistence type="predicted"/>
<evidence type="ECO:0000313" key="4">
    <source>
        <dbReference type="EMBL" id="KXB04033.1"/>
    </source>
</evidence>
<comment type="caution">
    <text evidence="4">The sequence shown here is derived from an EMBL/GenBank/DDBJ whole genome shotgun (WGS) entry which is preliminary data.</text>
</comment>
<protein>
    <recommendedName>
        <fullName evidence="3">FAD-dependent oxidoreductase 2 FAD-binding domain-containing protein</fullName>
    </recommendedName>
</protein>
<feature type="non-terminal residue" evidence="4">
    <location>
        <position position="1"/>
    </location>
</feature>
<keyword evidence="2" id="KW-0560">Oxidoreductase</keyword>